<dbReference type="Proteomes" id="UP000321479">
    <property type="component" value="Chromosome"/>
</dbReference>
<dbReference type="KEGG" id="mgin:FRZ54_09460"/>
<name>A0A5B8UV68_9SPHI</name>
<keyword evidence="2" id="KW-1185">Reference proteome</keyword>
<dbReference type="AlphaFoldDB" id="A0A5B8UV68"/>
<evidence type="ECO:0000313" key="2">
    <source>
        <dbReference type="Proteomes" id="UP000321479"/>
    </source>
</evidence>
<accession>A0A5B8UV68</accession>
<dbReference type="PROSITE" id="PS51257">
    <property type="entry name" value="PROKAR_LIPOPROTEIN"/>
    <property type="match status" value="1"/>
</dbReference>
<protein>
    <recommendedName>
        <fullName evidence="3">Lipocalin family protein</fullName>
    </recommendedName>
</protein>
<organism evidence="1 2">
    <name type="scientific">Mucilaginibacter ginsenosidivorans</name>
    <dbReference type="NCBI Taxonomy" id="398053"/>
    <lineage>
        <taxon>Bacteria</taxon>
        <taxon>Pseudomonadati</taxon>
        <taxon>Bacteroidota</taxon>
        <taxon>Sphingobacteriia</taxon>
        <taxon>Sphingobacteriales</taxon>
        <taxon>Sphingobacteriaceae</taxon>
        <taxon>Mucilaginibacter</taxon>
    </lineage>
</organism>
<dbReference type="OrthoDB" id="1359047at2"/>
<reference evidence="1 2" key="1">
    <citation type="journal article" date="2017" name="Curr. Microbiol.">
        <title>Mucilaginibacter ginsenosidivorans sp. nov., Isolated from Soil of Ginseng Field.</title>
        <authorList>
            <person name="Kim M.M."/>
            <person name="Siddiqi M.Z."/>
            <person name="Im W.T."/>
        </authorList>
    </citation>
    <scope>NUCLEOTIDE SEQUENCE [LARGE SCALE GENOMIC DNA]</scope>
    <source>
        <strain evidence="1 2">Gsoil 3017</strain>
    </source>
</reference>
<dbReference type="RefSeq" id="WP_147031376.1">
    <property type="nucleotide sequence ID" value="NZ_CP042436.1"/>
</dbReference>
<dbReference type="EMBL" id="CP042436">
    <property type="protein sequence ID" value="QEC62799.1"/>
    <property type="molecule type" value="Genomic_DNA"/>
</dbReference>
<gene>
    <name evidence="1" type="ORF">FRZ54_09460</name>
</gene>
<sequence>MKRILLFSLSLIIVAGFFGCKKDVPISDSLTGTWELRQDGGGWGAIVSHKPGNDTLVIFTSTAYSFYNKNKLVRSGAYTVRRDTSFMYGQLKNRIIFDGHTDDMRQFFDIQNNKLSFWIDAYDAPMVMYQRLK</sequence>
<evidence type="ECO:0000313" key="1">
    <source>
        <dbReference type="EMBL" id="QEC62799.1"/>
    </source>
</evidence>
<proteinExistence type="predicted"/>
<evidence type="ECO:0008006" key="3">
    <source>
        <dbReference type="Google" id="ProtNLM"/>
    </source>
</evidence>